<dbReference type="KEGG" id="luo:HHL09_26240"/>
<reference evidence="1 2" key="1">
    <citation type="submission" date="2020-04" db="EMBL/GenBank/DDBJ databases">
        <title>Luteolibacter sp. G-1-1-1 isolated from soil.</title>
        <authorList>
            <person name="Dahal R.H."/>
        </authorList>
    </citation>
    <scope>NUCLEOTIDE SEQUENCE [LARGE SCALE GENOMIC DNA]</scope>
    <source>
        <strain evidence="1 2">G-1-1-1</strain>
    </source>
</reference>
<keyword evidence="2" id="KW-1185">Reference proteome</keyword>
<gene>
    <name evidence="1" type="ORF">HHL09_26240</name>
</gene>
<evidence type="ECO:0000313" key="1">
    <source>
        <dbReference type="EMBL" id="QJE99131.1"/>
    </source>
</evidence>
<name>A0A858RR43_9BACT</name>
<sequence length="210" mass="23472">MNTNTDLANRALAHIGEMRISDIDDAENKAARVCKGCIQQVIDEVLREHRWNCAIKRVALSQLALAPEHGFARAFQLPGDFLRLLEVNGEQFGESDEFFEIEEGARLLTNADKAEIRYVRRIPVVEFDPLLAKAVSAALAAEICVPLNLNLQMQAQLEGLKARAVSKAQRIDAIEVGSREVRPIERLLGNSLLIRARGARPRNPLRYQLP</sequence>
<proteinExistence type="predicted"/>
<dbReference type="EMBL" id="CP051774">
    <property type="protein sequence ID" value="QJE99131.1"/>
    <property type="molecule type" value="Genomic_DNA"/>
</dbReference>
<dbReference type="AlphaFoldDB" id="A0A858RR43"/>
<organism evidence="1 2">
    <name type="scientific">Luteolibacter luteus</name>
    <dbReference type="NCBI Taxonomy" id="2728835"/>
    <lineage>
        <taxon>Bacteria</taxon>
        <taxon>Pseudomonadati</taxon>
        <taxon>Verrucomicrobiota</taxon>
        <taxon>Verrucomicrobiia</taxon>
        <taxon>Verrucomicrobiales</taxon>
        <taxon>Verrucomicrobiaceae</taxon>
        <taxon>Luteolibacter</taxon>
    </lineage>
</organism>
<protein>
    <submittedName>
        <fullName evidence="1">Uncharacterized protein</fullName>
    </submittedName>
</protein>
<evidence type="ECO:0000313" key="2">
    <source>
        <dbReference type="Proteomes" id="UP000501812"/>
    </source>
</evidence>
<dbReference type="Proteomes" id="UP000501812">
    <property type="component" value="Chromosome"/>
</dbReference>
<dbReference type="RefSeq" id="WP_169457617.1">
    <property type="nucleotide sequence ID" value="NZ_CP051774.1"/>
</dbReference>
<accession>A0A858RR43</accession>